<dbReference type="OrthoDB" id="10555485at2759"/>
<dbReference type="AlphaFoldDB" id="A0A3P6RR68"/>
<sequence length="142" mass="17199">MAEEKRKRLELETRQIEEENRRILEDIKRYEEPWQDVQQEHKRPKKKNLEKQKRPKKKKSVKVVRNSPYRKKQVKKKKIAPTPLMARSTAPSKRRIAAPAQKVRRPKKKAKVIVKRPWAYVGDPTLRAYRTREQSYLSDFHF</sequence>
<organism evidence="2 3">
    <name type="scientific">Cylicostephanus goldi</name>
    <name type="common">Nematode worm</name>
    <dbReference type="NCBI Taxonomy" id="71465"/>
    <lineage>
        <taxon>Eukaryota</taxon>
        <taxon>Metazoa</taxon>
        <taxon>Ecdysozoa</taxon>
        <taxon>Nematoda</taxon>
        <taxon>Chromadorea</taxon>
        <taxon>Rhabditida</taxon>
        <taxon>Rhabditina</taxon>
        <taxon>Rhabditomorpha</taxon>
        <taxon>Strongyloidea</taxon>
        <taxon>Strongylidae</taxon>
        <taxon>Cylicostephanus</taxon>
    </lineage>
</organism>
<keyword evidence="3" id="KW-1185">Reference proteome</keyword>
<protein>
    <submittedName>
        <fullName evidence="2">Uncharacterized protein</fullName>
    </submittedName>
</protein>
<evidence type="ECO:0000313" key="2">
    <source>
        <dbReference type="EMBL" id="VDK44438.1"/>
    </source>
</evidence>
<reference evidence="2 3" key="1">
    <citation type="submission" date="2018-11" db="EMBL/GenBank/DDBJ databases">
        <authorList>
            <consortium name="Pathogen Informatics"/>
        </authorList>
    </citation>
    <scope>NUCLEOTIDE SEQUENCE [LARGE SCALE GENOMIC DNA]</scope>
</reference>
<dbReference type="Proteomes" id="UP000271889">
    <property type="component" value="Unassembled WGS sequence"/>
</dbReference>
<gene>
    <name evidence="2" type="ORF">CGOC_LOCUS330</name>
</gene>
<dbReference type="EMBL" id="UYRV01000433">
    <property type="protein sequence ID" value="VDK44438.1"/>
    <property type="molecule type" value="Genomic_DNA"/>
</dbReference>
<evidence type="ECO:0000256" key="1">
    <source>
        <dbReference type="SAM" id="MobiDB-lite"/>
    </source>
</evidence>
<evidence type="ECO:0000313" key="3">
    <source>
        <dbReference type="Proteomes" id="UP000271889"/>
    </source>
</evidence>
<accession>A0A3P6RR68</accession>
<feature type="compositionally biased region" description="Basic residues" evidence="1">
    <location>
        <begin position="53"/>
        <end position="79"/>
    </location>
</feature>
<feature type="compositionally biased region" description="Basic residues" evidence="1">
    <location>
        <begin position="92"/>
        <end position="109"/>
    </location>
</feature>
<feature type="region of interest" description="Disordered" evidence="1">
    <location>
        <begin position="34"/>
        <end position="109"/>
    </location>
</feature>
<name>A0A3P6RR68_CYLGO</name>
<proteinExistence type="predicted"/>